<dbReference type="GO" id="GO:0000287">
    <property type="term" value="F:magnesium ion binding"/>
    <property type="evidence" value="ECO:0007669"/>
    <property type="project" value="InterPro"/>
</dbReference>
<evidence type="ECO:0000259" key="3">
    <source>
        <dbReference type="Pfam" id="PF01648"/>
    </source>
</evidence>
<evidence type="ECO:0000256" key="2">
    <source>
        <dbReference type="ARBA" id="ARBA00022679"/>
    </source>
</evidence>
<dbReference type="SUPFAM" id="SSF56214">
    <property type="entry name" value="4'-phosphopantetheinyl transferase"/>
    <property type="match status" value="2"/>
</dbReference>
<reference evidence="4 5" key="1">
    <citation type="submission" date="2020-07" db="EMBL/GenBank/DDBJ databases">
        <authorList>
            <person name="Li M."/>
        </authorList>
    </citation>
    <scope>NUCLEOTIDE SEQUENCE [LARGE SCALE GENOMIC DNA]</scope>
    <source>
        <strain evidence="4 5">DSM 23284</strain>
    </source>
</reference>
<dbReference type="PANTHER" id="PTHR12215:SF10">
    <property type="entry name" value="L-AMINOADIPATE-SEMIALDEHYDE DEHYDROGENASE-PHOSPHOPANTETHEINYL TRANSFERASE"/>
    <property type="match status" value="1"/>
</dbReference>
<dbReference type="PANTHER" id="PTHR12215">
    <property type="entry name" value="PHOSPHOPANTETHEINE TRANSFERASE"/>
    <property type="match status" value="1"/>
</dbReference>
<protein>
    <submittedName>
        <fullName evidence="4">4'-phosphopantetheinyl transferase superfamily protein</fullName>
    </submittedName>
</protein>
<sequence length="276" mass="30165">MQDRVSKQPGTGGRVSGGWSLSGGFSPLRGRRPFVRVALLDLGDLAPLLTARMMADLDPQERRRAGMLRSAALRAEYVLAHGLLRHLLSWTFQVPARSWAISADAAGRPHIVSPHPHRDVAVSLSHTRGFVAAAIARGFRVGIDAERRDPSRSQLDIADRFFASHEAARLRSLPQHRTNSEFTALWTLKEAFVKAIGKGFAQPLKSFSFDGATPARVAFHDAELGAAERWRFVSGAFGSVHVSLACEPTTMERPRLPMEAVALASGRLPPIGRRIV</sequence>
<dbReference type="Proteomes" id="UP000559404">
    <property type="component" value="Unassembled WGS sequence"/>
</dbReference>
<accession>A0A838XW06</accession>
<dbReference type="RefSeq" id="WP_181760861.1">
    <property type="nucleotide sequence ID" value="NZ_BMCR01000003.1"/>
</dbReference>
<dbReference type="EMBL" id="JACEON010000012">
    <property type="protein sequence ID" value="MBA4612676.1"/>
    <property type="molecule type" value="Genomic_DNA"/>
</dbReference>
<evidence type="ECO:0000256" key="1">
    <source>
        <dbReference type="ARBA" id="ARBA00010990"/>
    </source>
</evidence>
<dbReference type="Pfam" id="PF01648">
    <property type="entry name" value="ACPS"/>
    <property type="match status" value="1"/>
</dbReference>
<keyword evidence="2 4" id="KW-0808">Transferase</keyword>
<comment type="caution">
    <text evidence="4">The sequence shown here is derived from an EMBL/GenBank/DDBJ whole genome shotgun (WGS) entry which is preliminary data.</text>
</comment>
<gene>
    <name evidence="4" type="ORF">H1W37_13495</name>
</gene>
<organism evidence="4 5">
    <name type="scientific">Stappia taiwanensis</name>
    <dbReference type="NCBI Taxonomy" id="992267"/>
    <lineage>
        <taxon>Bacteria</taxon>
        <taxon>Pseudomonadati</taxon>
        <taxon>Pseudomonadota</taxon>
        <taxon>Alphaproteobacteria</taxon>
        <taxon>Hyphomicrobiales</taxon>
        <taxon>Stappiaceae</taxon>
        <taxon>Stappia</taxon>
    </lineage>
</organism>
<dbReference type="GO" id="GO:0005829">
    <property type="term" value="C:cytosol"/>
    <property type="evidence" value="ECO:0007669"/>
    <property type="project" value="TreeGrafter"/>
</dbReference>
<dbReference type="InterPro" id="IPR008278">
    <property type="entry name" value="4-PPantetheinyl_Trfase_dom"/>
</dbReference>
<dbReference type="Gene3D" id="3.90.470.20">
    <property type="entry name" value="4'-phosphopantetheinyl transferase domain"/>
    <property type="match status" value="2"/>
</dbReference>
<keyword evidence="5" id="KW-1185">Reference proteome</keyword>
<dbReference type="AlphaFoldDB" id="A0A838XW06"/>
<feature type="domain" description="4'-phosphopantetheinyl transferase" evidence="3">
    <location>
        <begin position="140"/>
        <end position="239"/>
    </location>
</feature>
<reference evidence="4 5" key="2">
    <citation type="submission" date="2020-08" db="EMBL/GenBank/DDBJ databases">
        <title>Stappia taiwanensis sp. nov., isolated from a coastal thermal spring.</title>
        <authorList>
            <person name="Kampfer P."/>
        </authorList>
    </citation>
    <scope>NUCLEOTIDE SEQUENCE [LARGE SCALE GENOMIC DNA]</scope>
    <source>
        <strain evidence="4 5">DSM 23284</strain>
    </source>
</reference>
<name>A0A838XW06_9HYPH</name>
<evidence type="ECO:0000313" key="4">
    <source>
        <dbReference type="EMBL" id="MBA4612676.1"/>
    </source>
</evidence>
<dbReference type="GO" id="GO:0019878">
    <property type="term" value="P:lysine biosynthetic process via aminoadipic acid"/>
    <property type="evidence" value="ECO:0007669"/>
    <property type="project" value="TreeGrafter"/>
</dbReference>
<evidence type="ECO:0000313" key="5">
    <source>
        <dbReference type="Proteomes" id="UP000559404"/>
    </source>
</evidence>
<dbReference type="InterPro" id="IPR050559">
    <property type="entry name" value="P-Pant_transferase_sf"/>
</dbReference>
<dbReference type="InterPro" id="IPR037143">
    <property type="entry name" value="4-PPantetheinyl_Trfase_dom_sf"/>
</dbReference>
<proteinExistence type="inferred from homology"/>
<dbReference type="GO" id="GO:0008897">
    <property type="term" value="F:holo-[acyl-carrier-protein] synthase activity"/>
    <property type="evidence" value="ECO:0007669"/>
    <property type="project" value="InterPro"/>
</dbReference>
<comment type="similarity">
    <text evidence="1">Belongs to the P-Pant transferase superfamily. Gsp/Sfp/HetI/AcpT family.</text>
</comment>